<proteinExistence type="predicted"/>
<protein>
    <submittedName>
        <fullName evidence="1">Uncharacterized protein</fullName>
    </submittedName>
</protein>
<reference evidence="1 2" key="1">
    <citation type="journal article" date="2021" name="Front. Genet.">
        <title>Chromosome-Level Genome Assembly Reveals Significant Gene Expansion in the Toll and IMD Signaling Pathways of Dendrolimus kikuchii.</title>
        <authorList>
            <person name="Zhou J."/>
            <person name="Wu P."/>
            <person name="Xiong Z."/>
            <person name="Liu N."/>
            <person name="Zhao N."/>
            <person name="Ji M."/>
            <person name="Qiu Y."/>
            <person name="Yang B."/>
        </authorList>
    </citation>
    <scope>NUCLEOTIDE SEQUENCE [LARGE SCALE GENOMIC DNA]</scope>
    <source>
        <strain evidence="1">Ann1</strain>
    </source>
</reference>
<evidence type="ECO:0000313" key="2">
    <source>
        <dbReference type="Proteomes" id="UP000824533"/>
    </source>
</evidence>
<comment type="caution">
    <text evidence="1">The sequence shown here is derived from an EMBL/GenBank/DDBJ whole genome shotgun (WGS) entry which is preliminary data.</text>
</comment>
<accession>A0ACC1CJE0</accession>
<dbReference type="EMBL" id="CM034409">
    <property type="protein sequence ID" value="KAJ0171694.1"/>
    <property type="molecule type" value="Genomic_DNA"/>
</dbReference>
<keyword evidence="2" id="KW-1185">Reference proteome</keyword>
<dbReference type="Proteomes" id="UP000824533">
    <property type="component" value="Linkage Group LG23"/>
</dbReference>
<name>A0ACC1CJE0_9NEOP</name>
<sequence>MRLLILITFITIHQARATIPVQKIRELANYKLQTLADSATNTLHHVTQNINLEKLDFLQLIPRLKDRLNGNQPSHLDKIKFYIRQVQNLNGKDVMVALEALPVWRMDVR</sequence>
<evidence type="ECO:0000313" key="1">
    <source>
        <dbReference type="EMBL" id="KAJ0171694.1"/>
    </source>
</evidence>
<organism evidence="1 2">
    <name type="scientific">Dendrolimus kikuchii</name>
    <dbReference type="NCBI Taxonomy" id="765133"/>
    <lineage>
        <taxon>Eukaryota</taxon>
        <taxon>Metazoa</taxon>
        <taxon>Ecdysozoa</taxon>
        <taxon>Arthropoda</taxon>
        <taxon>Hexapoda</taxon>
        <taxon>Insecta</taxon>
        <taxon>Pterygota</taxon>
        <taxon>Neoptera</taxon>
        <taxon>Endopterygota</taxon>
        <taxon>Lepidoptera</taxon>
        <taxon>Glossata</taxon>
        <taxon>Ditrysia</taxon>
        <taxon>Bombycoidea</taxon>
        <taxon>Lasiocampidae</taxon>
        <taxon>Dendrolimus</taxon>
    </lineage>
</organism>
<gene>
    <name evidence="1" type="ORF">K1T71_012457</name>
</gene>